<dbReference type="InterPro" id="IPR027954">
    <property type="entry name" value="Transcobalamin-like_C"/>
</dbReference>
<reference evidence="5 6" key="1">
    <citation type="submission" date="2008-10" db="EMBL/GenBank/DDBJ databases">
        <title>Draft genome sequence of Collinsella stercoris (DSM 13279).</title>
        <authorList>
            <person name="Sudarsanam P."/>
            <person name="Ley R."/>
            <person name="Guruge J."/>
            <person name="Turnbaugh P.J."/>
            <person name="Mahowald M."/>
            <person name="Liep D."/>
            <person name="Gordon J."/>
        </authorList>
    </citation>
    <scope>NUCLEOTIDE SEQUENCE [LARGE SCALE GENOMIC DNA]</scope>
    <source>
        <strain evidence="5 6">DSM 13279</strain>
    </source>
</reference>
<keyword evidence="6" id="KW-1185">Reference proteome</keyword>
<feature type="compositionally biased region" description="Acidic residues" evidence="1">
    <location>
        <begin position="919"/>
        <end position="934"/>
    </location>
</feature>
<keyword evidence="2" id="KW-0472">Membrane</keyword>
<feature type="compositionally biased region" description="Low complexity" evidence="1">
    <location>
        <begin position="68"/>
        <end position="85"/>
    </location>
</feature>
<dbReference type="Gene3D" id="2.170.130.30">
    <property type="match status" value="2"/>
</dbReference>
<dbReference type="EMBL" id="ABXJ01000013">
    <property type="protein sequence ID" value="EEA91577.1"/>
    <property type="molecule type" value="Genomic_DNA"/>
</dbReference>
<sequence length="993" mass="100748">MLRSHKAAPCCGVARHVVTAVLLAALTVASVPTAAFAEALGIDGAVAAASQPVASEVAAASDEGAEQPGAESGAPVAGGAAPEGATQDDAVHAEQGAPEEDAVDGSAGAGAGATGDVQQETPGGLADEPEGSDGAGQLAAGVTATGRPDSTQAGADRDDAAEDASAVESADSQEEDAEDAQKLNVTLAVVGPDADGAHAYWAPSTSLEMEDGSTAADASEQLFKRAGLTADYGTGDYGWYLNTITSPYTGDALGWDQATGKYWQLFVNGEASELGAGGVTLKAGDVVTWAYSAFGDGIPPVGAFEVSVSVVGPDANGNNVTWASNTRLTVENGMAAAVASELLFKEAGLKADYGTGSYGWYLNTITSPYTGDALGWDQATGKYWQLFVNGTASELGAGSVMLKAGDAVTWAYSAFEEDLPEPLPVVPDPDAPRPEWESAWPGYASGSNTEAATPTGEVKESWVSSIKDSADWATNVSDPIYVGSYVYIAAGAKLLQIDPATGKTVREGALAAPIDSIARMVYADGVVVVPLSGGRLQALTADALTTVWVTAKLPANEQGGEQQSLSTLIVKDGCVYFGTAAADWSASYGGYLVCVDIKTGSVKWKTENADAGYYWAGAAAVGSLLVMGDDTGFVYAVDSQRGTRVGEGLDLGARVRSTVVADPDGSTVYVVTVDGVLHKVRVGADGELSEAGKVQFASASTGTPTLAGGRLYVGGQLVQGSSGGQARCGVLAVIDAKTLQVEHSITSADGTELEGSNVMSAPVVSTQGGATYVYFTANSLPGGVYRYRVGDATASRIYTPSEDKQNYCMGSITVGPDGSLYYVNDSGTLFAIAGVGGDGSDDQEPPETDNPDKPEKPEGDTPESEDDGVQKPGGDDTNSGADGSGDEGSKGDNAAGSGKAPAGTAMVPGKKPLARAETASEDTNEPEGDGDERDAEQASGALSATAGKNVRKGGDTDGEQADSVRMLSVAGLVAGVIGLVLIGAWLVRMRRRA</sequence>
<dbReference type="AlphaFoldDB" id="B6G864"/>
<dbReference type="OrthoDB" id="3187397at2"/>
<evidence type="ECO:0000256" key="1">
    <source>
        <dbReference type="SAM" id="MobiDB-lite"/>
    </source>
</evidence>
<evidence type="ECO:0000313" key="5">
    <source>
        <dbReference type="EMBL" id="EEA91577.1"/>
    </source>
</evidence>
<comment type="caution">
    <text evidence="5">The sequence shown here is derived from an EMBL/GenBank/DDBJ whole genome shotgun (WGS) entry which is preliminary data.</text>
</comment>
<evidence type="ECO:0000256" key="3">
    <source>
        <dbReference type="SAM" id="SignalP"/>
    </source>
</evidence>
<dbReference type="STRING" id="445975.COLSTE_00254"/>
<feature type="compositionally biased region" description="Basic and acidic residues" evidence="1">
    <location>
        <begin position="850"/>
        <end position="859"/>
    </location>
</feature>
<dbReference type="HOGENOM" id="CLU_301048_0_0_11"/>
<organism evidence="5 6">
    <name type="scientific">Collinsella stercoris DSM 13279</name>
    <dbReference type="NCBI Taxonomy" id="445975"/>
    <lineage>
        <taxon>Bacteria</taxon>
        <taxon>Bacillati</taxon>
        <taxon>Actinomycetota</taxon>
        <taxon>Coriobacteriia</taxon>
        <taxon>Coriobacteriales</taxon>
        <taxon>Coriobacteriaceae</taxon>
        <taxon>Collinsella</taxon>
    </lineage>
</organism>
<feature type="domain" description="Transcobalamin-like C-terminal" evidence="4">
    <location>
        <begin position="354"/>
        <end position="413"/>
    </location>
</feature>
<feature type="region of interest" description="Disordered" evidence="1">
    <location>
        <begin position="833"/>
        <end position="959"/>
    </location>
</feature>
<dbReference type="eggNOG" id="COG1520">
    <property type="taxonomic scope" value="Bacteria"/>
</dbReference>
<accession>B6G864</accession>
<dbReference type="GeneID" id="98002626"/>
<proteinExistence type="predicted"/>
<feature type="region of interest" description="Disordered" evidence="1">
    <location>
        <begin position="58"/>
        <end position="180"/>
    </location>
</feature>
<dbReference type="SUPFAM" id="SSF50998">
    <property type="entry name" value="Quinoprotein alcohol dehydrogenase-like"/>
    <property type="match status" value="2"/>
</dbReference>
<feature type="compositionally biased region" description="Acidic residues" evidence="1">
    <location>
        <begin position="839"/>
        <end position="849"/>
    </location>
</feature>
<dbReference type="InterPro" id="IPR011047">
    <property type="entry name" value="Quinoprotein_ADH-like_sf"/>
</dbReference>
<evidence type="ECO:0000259" key="4">
    <source>
        <dbReference type="Pfam" id="PF14478"/>
    </source>
</evidence>
<name>B6G864_9ACTN</name>
<gene>
    <name evidence="5" type="ORF">COLSTE_00254</name>
</gene>
<keyword evidence="2" id="KW-0812">Transmembrane</keyword>
<feature type="domain" description="Transcobalamin-like C-terminal" evidence="4">
    <location>
        <begin position="212"/>
        <end position="292"/>
    </location>
</feature>
<feature type="chain" id="PRO_5002845103" description="Transcobalamin-like C-terminal domain-containing protein" evidence="3">
    <location>
        <begin position="38"/>
        <end position="993"/>
    </location>
</feature>
<keyword evidence="3" id="KW-0732">Signal</keyword>
<feature type="transmembrane region" description="Helical" evidence="2">
    <location>
        <begin position="966"/>
        <end position="987"/>
    </location>
</feature>
<keyword evidence="2" id="KW-1133">Transmembrane helix</keyword>
<reference evidence="5 6" key="2">
    <citation type="submission" date="2008-10" db="EMBL/GenBank/DDBJ databases">
        <authorList>
            <person name="Fulton L."/>
            <person name="Clifton S."/>
            <person name="Fulton B."/>
            <person name="Xu J."/>
            <person name="Minx P."/>
            <person name="Pepin K.H."/>
            <person name="Johnson M."/>
            <person name="Thiruvilangam P."/>
            <person name="Bhonagiri V."/>
            <person name="Nash W.E."/>
            <person name="Mardis E.R."/>
            <person name="Wilson R.K."/>
        </authorList>
    </citation>
    <scope>NUCLEOTIDE SEQUENCE [LARGE SCALE GENOMIC DNA]</scope>
    <source>
        <strain evidence="5 6">DSM 13279</strain>
    </source>
</reference>
<dbReference type="Pfam" id="PF14478">
    <property type="entry name" value="DUF4430"/>
    <property type="match status" value="2"/>
</dbReference>
<evidence type="ECO:0000313" key="6">
    <source>
        <dbReference type="Proteomes" id="UP000003560"/>
    </source>
</evidence>
<dbReference type="RefSeq" id="WP_006719847.1">
    <property type="nucleotide sequence ID" value="NZ_CP085935.1"/>
</dbReference>
<feature type="signal peptide" evidence="3">
    <location>
        <begin position="1"/>
        <end position="37"/>
    </location>
</feature>
<protein>
    <recommendedName>
        <fullName evidence="4">Transcobalamin-like C-terminal domain-containing protein</fullName>
    </recommendedName>
</protein>
<dbReference type="InterPro" id="IPR015943">
    <property type="entry name" value="WD40/YVTN_repeat-like_dom_sf"/>
</dbReference>
<dbReference type="Proteomes" id="UP000003560">
    <property type="component" value="Unassembled WGS sequence"/>
</dbReference>
<evidence type="ECO:0000256" key="2">
    <source>
        <dbReference type="SAM" id="Phobius"/>
    </source>
</evidence>
<dbReference type="Gene3D" id="2.130.10.10">
    <property type="entry name" value="YVTN repeat-like/Quinoprotein amine dehydrogenase"/>
    <property type="match status" value="2"/>
</dbReference>